<dbReference type="STRING" id="211460.YH63_03940"/>
<dbReference type="GO" id="GO:0003700">
    <property type="term" value="F:DNA-binding transcription factor activity"/>
    <property type="evidence" value="ECO:0007669"/>
    <property type="project" value="TreeGrafter"/>
</dbReference>
<dbReference type="InterPro" id="IPR001647">
    <property type="entry name" value="HTH_TetR"/>
</dbReference>
<dbReference type="InterPro" id="IPR009057">
    <property type="entry name" value="Homeodomain-like_sf"/>
</dbReference>
<protein>
    <submittedName>
        <fullName evidence="6">TetR/AcrR family transcriptional regulator</fullName>
    </submittedName>
</protein>
<keyword evidence="7" id="KW-1185">Reference proteome</keyword>
<dbReference type="InterPro" id="IPR050109">
    <property type="entry name" value="HTH-type_TetR-like_transc_reg"/>
</dbReference>
<dbReference type="Gene3D" id="1.10.357.10">
    <property type="entry name" value="Tetracycline Repressor, domain 2"/>
    <property type="match status" value="1"/>
</dbReference>
<dbReference type="RefSeq" id="WP_046826886.1">
    <property type="nucleotide sequence ID" value="NZ_LBIA02000001.1"/>
</dbReference>
<dbReference type="PROSITE" id="PS01081">
    <property type="entry name" value="HTH_TETR_1"/>
    <property type="match status" value="1"/>
</dbReference>
<evidence type="ECO:0000256" key="2">
    <source>
        <dbReference type="ARBA" id="ARBA00023125"/>
    </source>
</evidence>
<name>A0A4U6BRP3_9BRAD</name>
<dbReference type="PRINTS" id="PR00455">
    <property type="entry name" value="HTHTETR"/>
</dbReference>
<organism evidence="6 7">
    <name type="scientific">Afipia massiliensis</name>
    <dbReference type="NCBI Taxonomy" id="211460"/>
    <lineage>
        <taxon>Bacteria</taxon>
        <taxon>Pseudomonadati</taxon>
        <taxon>Pseudomonadota</taxon>
        <taxon>Alphaproteobacteria</taxon>
        <taxon>Hyphomicrobiales</taxon>
        <taxon>Nitrobacteraceae</taxon>
        <taxon>Afipia</taxon>
    </lineage>
</organism>
<dbReference type="InterPro" id="IPR049484">
    <property type="entry name" value="Rv0078-like_C"/>
</dbReference>
<proteinExistence type="predicted"/>
<reference evidence="6" key="1">
    <citation type="submission" date="2019-04" db="EMBL/GenBank/DDBJ databases">
        <title>Whole genome sequencing of cave bacteria.</title>
        <authorList>
            <person name="Gan H.M."/>
            <person name="Barton H."/>
            <person name="Savka M.A."/>
        </authorList>
    </citation>
    <scope>NUCLEOTIDE SEQUENCE [LARGE SCALE GENOMIC DNA]</scope>
    <source>
        <strain evidence="6">LC387</strain>
    </source>
</reference>
<keyword evidence="3" id="KW-0804">Transcription</keyword>
<dbReference type="EMBL" id="LBIA02000001">
    <property type="protein sequence ID" value="TKT72641.1"/>
    <property type="molecule type" value="Genomic_DNA"/>
</dbReference>
<dbReference type="Pfam" id="PF00440">
    <property type="entry name" value="TetR_N"/>
    <property type="match status" value="1"/>
</dbReference>
<feature type="DNA-binding region" description="H-T-H motif" evidence="4">
    <location>
        <begin position="41"/>
        <end position="60"/>
    </location>
</feature>
<evidence type="ECO:0000313" key="6">
    <source>
        <dbReference type="EMBL" id="TKT72641.1"/>
    </source>
</evidence>
<sequence>MQESDSKNLPRSNRDRTEKTRAALMQAARSLFVSKGYGDTSTPEIVAAAGITRGALYHHFEDKRALFRAIVMDEALAVASAIEREAPAGLSPIDALLSGSAAYLDAMRAPGRTRLLLIEGPSVLGPTEMKKLDEDNAARTLRSGLEAAIDTRGLPFAALADLLSAAFDRAALAIDAGEDAQEYAAAIAVLIRRVVDG</sequence>
<dbReference type="Pfam" id="PF21351">
    <property type="entry name" value="TetR_C_41"/>
    <property type="match status" value="1"/>
</dbReference>
<dbReference type="PANTHER" id="PTHR30055">
    <property type="entry name" value="HTH-TYPE TRANSCRIPTIONAL REGULATOR RUTR"/>
    <property type="match status" value="1"/>
</dbReference>
<dbReference type="AlphaFoldDB" id="A0A4U6BRP3"/>
<dbReference type="InterPro" id="IPR023772">
    <property type="entry name" value="DNA-bd_HTH_TetR-type_CS"/>
</dbReference>
<dbReference type="GO" id="GO:0000976">
    <property type="term" value="F:transcription cis-regulatory region binding"/>
    <property type="evidence" value="ECO:0007669"/>
    <property type="project" value="TreeGrafter"/>
</dbReference>
<feature type="domain" description="HTH tetR-type" evidence="5">
    <location>
        <begin position="18"/>
        <end position="78"/>
    </location>
</feature>
<dbReference type="PANTHER" id="PTHR30055:SF234">
    <property type="entry name" value="HTH-TYPE TRANSCRIPTIONAL REGULATOR BETI"/>
    <property type="match status" value="1"/>
</dbReference>
<dbReference type="Proteomes" id="UP000034832">
    <property type="component" value="Unassembled WGS sequence"/>
</dbReference>
<keyword evidence="2 4" id="KW-0238">DNA-binding</keyword>
<comment type="caution">
    <text evidence="6">The sequence shown here is derived from an EMBL/GenBank/DDBJ whole genome shotgun (WGS) entry which is preliminary data.</text>
</comment>
<dbReference type="PROSITE" id="PS50977">
    <property type="entry name" value="HTH_TETR_2"/>
    <property type="match status" value="1"/>
</dbReference>
<evidence type="ECO:0000259" key="5">
    <source>
        <dbReference type="PROSITE" id="PS50977"/>
    </source>
</evidence>
<evidence type="ECO:0000256" key="4">
    <source>
        <dbReference type="PROSITE-ProRule" id="PRU00335"/>
    </source>
</evidence>
<keyword evidence="1" id="KW-0805">Transcription regulation</keyword>
<gene>
    <name evidence="6" type="ORF">YH63_015070</name>
</gene>
<dbReference type="OrthoDB" id="9805134at2"/>
<evidence type="ECO:0000256" key="1">
    <source>
        <dbReference type="ARBA" id="ARBA00023015"/>
    </source>
</evidence>
<evidence type="ECO:0000313" key="7">
    <source>
        <dbReference type="Proteomes" id="UP000034832"/>
    </source>
</evidence>
<accession>A0A4U6BRP3</accession>
<dbReference type="SUPFAM" id="SSF46689">
    <property type="entry name" value="Homeodomain-like"/>
    <property type="match status" value="1"/>
</dbReference>
<evidence type="ECO:0000256" key="3">
    <source>
        <dbReference type="ARBA" id="ARBA00023163"/>
    </source>
</evidence>